<accession>A0A1M3L5R6</accession>
<dbReference type="Proteomes" id="UP000184233">
    <property type="component" value="Unassembled WGS sequence"/>
</dbReference>
<reference evidence="2 3" key="1">
    <citation type="submission" date="2016-09" db="EMBL/GenBank/DDBJ databases">
        <title>Genome-resolved meta-omics ties microbial dynamics to process performance in biotechnology for thiocyanate degradation.</title>
        <authorList>
            <person name="Kantor R.S."/>
            <person name="Huddy R.J."/>
            <person name="Iyer R."/>
            <person name="Thomas B.C."/>
            <person name="Brown C.T."/>
            <person name="Anantharaman K."/>
            <person name="Tringe S."/>
            <person name="Hettich R.L."/>
            <person name="Harrison S.T."/>
            <person name="Banfield J.F."/>
        </authorList>
    </citation>
    <scope>NUCLEOTIDE SEQUENCE [LARGE SCALE GENOMIC DNA]</scope>
    <source>
        <strain evidence="2">59-99</strain>
    </source>
</reference>
<protein>
    <recommendedName>
        <fullName evidence="4">F0F1-ATPase subunit</fullName>
    </recommendedName>
</protein>
<feature type="transmembrane region" description="Helical" evidence="1">
    <location>
        <begin position="34"/>
        <end position="55"/>
    </location>
</feature>
<dbReference type="AlphaFoldDB" id="A0A1M3L5R6"/>
<feature type="transmembrane region" description="Helical" evidence="1">
    <location>
        <begin position="7"/>
        <end position="28"/>
    </location>
</feature>
<gene>
    <name evidence="2" type="ORF">BGO89_04890</name>
</gene>
<comment type="caution">
    <text evidence="2">The sequence shown here is derived from an EMBL/GenBank/DDBJ whole genome shotgun (WGS) entry which is preliminary data.</text>
</comment>
<keyword evidence="1" id="KW-0472">Membrane</keyword>
<sequence>MRQVAPYLNLGFQLAVSVCLPGGLGWYLDGRWDTSPLWLLVGLGLGAVVGFIQFLRSVRRLLTKDRDDQSR</sequence>
<dbReference type="InterPro" id="IPR032820">
    <property type="entry name" value="ATPase_put"/>
</dbReference>
<evidence type="ECO:0008006" key="4">
    <source>
        <dbReference type="Google" id="ProtNLM"/>
    </source>
</evidence>
<proteinExistence type="predicted"/>
<evidence type="ECO:0000313" key="3">
    <source>
        <dbReference type="Proteomes" id="UP000184233"/>
    </source>
</evidence>
<keyword evidence="1" id="KW-0812">Transmembrane</keyword>
<evidence type="ECO:0000256" key="1">
    <source>
        <dbReference type="SAM" id="Phobius"/>
    </source>
</evidence>
<dbReference type="STRING" id="1895771.BGO89_04890"/>
<dbReference type="Pfam" id="PF09527">
    <property type="entry name" value="ATPase_gene1"/>
    <property type="match status" value="1"/>
</dbReference>
<name>A0A1M3L5R6_9BACT</name>
<dbReference type="EMBL" id="MKVH01000003">
    <property type="protein sequence ID" value="OJX60902.1"/>
    <property type="molecule type" value="Genomic_DNA"/>
</dbReference>
<organism evidence="2 3">
    <name type="scientific">Candidatus Kapaibacterium thiocyanatum</name>
    <dbReference type="NCBI Taxonomy" id="1895771"/>
    <lineage>
        <taxon>Bacteria</taxon>
        <taxon>Pseudomonadati</taxon>
        <taxon>Candidatus Kapaibacteriota</taxon>
        <taxon>Candidatus Kapaibacteriia</taxon>
        <taxon>Candidatus Kapaibacteriales</taxon>
        <taxon>Candidatus Kapaibacteriaceae</taxon>
        <taxon>Candidatus Kapaibacterium</taxon>
    </lineage>
</organism>
<evidence type="ECO:0000313" key="2">
    <source>
        <dbReference type="EMBL" id="OJX60902.1"/>
    </source>
</evidence>
<keyword evidence="1" id="KW-1133">Transmembrane helix</keyword>